<protein>
    <recommendedName>
        <fullName evidence="7">PGG domain-containing protein</fullName>
    </recommendedName>
</protein>
<accession>A0AAV6W915</accession>
<dbReference type="PROSITE" id="PS50297">
    <property type="entry name" value="ANK_REP_REGION"/>
    <property type="match status" value="1"/>
</dbReference>
<feature type="transmembrane region" description="Helical" evidence="4">
    <location>
        <begin position="209"/>
        <end position="229"/>
    </location>
</feature>
<keyword evidence="4" id="KW-0812">Transmembrane</keyword>
<keyword evidence="1" id="KW-0677">Repeat</keyword>
<keyword evidence="2 3" id="KW-0040">ANK repeat</keyword>
<dbReference type="SUPFAM" id="SSF48403">
    <property type="entry name" value="Ankyrin repeat"/>
    <property type="match status" value="1"/>
</dbReference>
<keyword evidence="4" id="KW-1133">Transmembrane helix</keyword>
<dbReference type="Pfam" id="PF13857">
    <property type="entry name" value="Ank_5"/>
    <property type="match status" value="1"/>
</dbReference>
<comment type="caution">
    <text evidence="5">The sequence shown here is derived from an EMBL/GenBank/DDBJ whole genome shotgun (WGS) entry which is preliminary data.</text>
</comment>
<dbReference type="Pfam" id="PF12796">
    <property type="entry name" value="Ank_2"/>
    <property type="match status" value="1"/>
</dbReference>
<dbReference type="Proteomes" id="UP000826271">
    <property type="component" value="Unassembled WGS sequence"/>
</dbReference>
<evidence type="ECO:0000256" key="2">
    <source>
        <dbReference type="ARBA" id="ARBA00023043"/>
    </source>
</evidence>
<dbReference type="PROSITE" id="PS50088">
    <property type="entry name" value="ANK_REPEAT"/>
    <property type="match status" value="1"/>
</dbReference>
<dbReference type="SMART" id="SM00248">
    <property type="entry name" value="ANK"/>
    <property type="match status" value="3"/>
</dbReference>
<reference evidence="5" key="1">
    <citation type="submission" date="2019-10" db="EMBL/GenBank/DDBJ databases">
        <authorList>
            <person name="Zhang R."/>
            <person name="Pan Y."/>
            <person name="Wang J."/>
            <person name="Ma R."/>
            <person name="Yu S."/>
        </authorList>
    </citation>
    <scope>NUCLEOTIDE SEQUENCE</scope>
    <source>
        <strain evidence="5">LA-IB0</strain>
        <tissue evidence="5">Leaf</tissue>
    </source>
</reference>
<evidence type="ECO:0000256" key="4">
    <source>
        <dbReference type="SAM" id="Phobius"/>
    </source>
</evidence>
<dbReference type="Gene3D" id="1.25.40.20">
    <property type="entry name" value="Ankyrin repeat-containing domain"/>
    <property type="match status" value="1"/>
</dbReference>
<dbReference type="EMBL" id="WHWC01000019">
    <property type="protein sequence ID" value="KAG8363460.1"/>
    <property type="molecule type" value="Genomic_DNA"/>
</dbReference>
<keyword evidence="4" id="KW-0472">Membrane</keyword>
<name>A0AAV6W915_9LAMI</name>
<sequence length="293" mass="32114">MVRELLILAPNPAEICRLPGKDGKSAIHHASINGRVAVIDALLEKCPDCVRDVTSFGETTLHLAVKYYKFEAVKSLLQWLGRLGIMEVVNSKDKDGNTVLHYATSKKQLEIVELLLVGNATTRNAIEVNAKNSNGLTAMDLLKINSFIESSSDSLLKQVLQDAGGSGGAATPAVHVQSSSDDYRKRRMKLVDLINLFAFKYSRDSVGDVRNALLVVAALFITLGYQALINLPSHIFPDDHHGGADDFQVAYLACTTYLLFASIAIMKYLILGMPHWIEDKLHQVTSSHLHGGF</sequence>
<feature type="transmembrane region" description="Helical" evidence="4">
    <location>
        <begin position="249"/>
        <end position="270"/>
    </location>
</feature>
<evidence type="ECO:0008006" key="7">
    <source>
        <dbReference type="Google" id="ProtNLM"/>
    </source>
</evidence>
<evidence type="ECO:0000313" key="6">
    <source>
        <dbReference type="Proteomes" id="UP000826271"/>
    </source>
</evidence>
<feature type="repeat" description="ANK" evidence="3">
    <location>
        <begin position="95"/>
        <end position="116"/>
    </location>
</feature>
<dbReference type="InterPro" id="IPR036770">
    <property type="entry name" value="Ankyrin_rpt-contain_sf"/>
</dbReference>
<dbReference type="AlphaFoldDB" id="A0AAV6W915"/>
<gene>
    <name evidence="5" type="ORF">BUALT_Bualt19G0024800</name>
</gene>
<evidence type="ECO:0000256" key="1">
    <source>
        <dbReference type="ARBA" id="ARBA00022737"/>
    </source>
</evidence>
<dbReference type="PANTHER" id="PTHR24186">
    <property type="entry name" value="PROTEIN PHOSPHATASE 1 REGULATORY SUBUNIT"/>
    <property type="match status" value="1"/>
</dbReference>
<dbReference type="InterPro" id="IPR002110">
    <property type="entry name" value="Ankyrin_rpt"/>
</dbReference>
<proteinExistence type="predicted"/>
<organism evidence="5 6">
    <name type="scientific">Buddleja alternifolia</name>
    <dbReference type="NCBI Taxonomy" id="168488"/>
    <lineage>
        <taxon>Eukaryota</taxon>
        <taxon>Viridiplantae</taxon>
        <taxon>Streptophyta</taxon>
        <taxon>Embryophyta</taxon>
        <taxon>Tracheophyta</taxon>
        <taxon>Spermatophyta</taxon>
        <taxon>Magnoliopsida</taxon>
        <taxon>eudicotyledons</taxon>
        <taxon>Gunneridae</taxon>
        <taxon>Pentapetalae</taxon>
        <taxon>asterids</taxon>
        <taxon>lamiids</taxon>
        <taxon>Lamiales</taxon>
        <taxon>Scrophulariaceae</taxon>
        <taxon>Buddlejeae</taxon>
        <taxon>Buddleja</taxon>
    </lineage>
</organism>
<dbReference type="GO" id="GO:0005886">
    <property type="term" value="C:plasma membrane"/>
    <property type="evidence" value="ECO:0007669"/>
    <property type="project" value="TreeGrafter"/>
</dbReference>
<dbReference type="PANTHER" id="PTHR24186:SF38">
    <property type="entry name" value="ANKYRIN REPEAT FAMILY PROTEIN"/>
    <property type="match status" value="1"/>
</dbReference>
<evidence type="ECO:0000256" key="3">
    <source>
        <dbReference type="PROSITE-ProRule" id="PRU00023"/>
    </source>
</evidence>
<evidence type="ECO:0000313" key="5">
    <source>
        <dbReference type="EMBL" id="KAG8363460.1"/>
    </source>
</evidence>
<keyword evidence="6" id="KW-1185">Reference proteome</keyword>